<keyword evidence="5 15" id="KW-0963">Cytoplasm</keyword>
<evidence type="ECO:0000256" key="8">
    <source>
        <dbReference type="ARBA" id="ARBA00022694"/>
    </source>
</evidence>
<evidence type="ECO:0000256" key="13">
    <source>
        <dbReference type="ARBA" id="ARBA00022842"/>
    </source>
</evidence>
<dbReference type="GO" id="GO:0019843">
    <property type="term" value="F:rRNA binding"/>
    <property type="evidence" value="ECO:0007669"/>
    <property type="project" value="UniProtKB-KW"/>
</dbReference>
<feature type="binding site" evidence="15">
    <location>
        <position position="113"/>
    </location>
    <ligand>
        <name>Mg(2+)</name>
        <dbReference type="ChEBI" id="CHEBI:18420"/>
    </ligand>
</feature>
<evidence type="ECO:0000256" key="15">
    <source>
        <dbReference type="HAMAP-Rule" id="MF_00104"/>
    </source>
</evidence>
<comment type="subcellular location">
    <subcellularLocation>
        <location evidence="2 15">Cytoplasm</location>
    </subcellularLocation>
</comment>
<dbReference type="NCBIfam" id="TIGR02191">
    <property type="entry name" value="RNaseIII"/>
    <property type="match status" value="1"/>
</dbReference>
<accession>A0A9E8KNA5</accession>
<evidence type="ECO:0000256" key="5">
    <source>
        <dbReference type="ARBA" id="ARBA00022490"/>
    </source>
</evidence>
<dbReference type="GO" id="GO:0005737">
    <property type="term" value="C:cytoplasm"/>
    <property type="evidence" value="ECO:0007669"/>
    <property type="project" value="UniProtKB-SubCell"/>
</dbReference>
<keyword evidence="13 15" id="KW-0460">Magnesium</keyword>
<comment type="function">
    <text evidence="15">Digests double-stranded RNA. Involved in the processing of primary rRNA transcript to yield the immediate precursors to the large and small rRNAs (23S and 16S). Processes some mRNAs, and tRNAs when they are encoded in the rRNA operon. Processes pre-crRNA and tracrRNA of type II CRISPR loci if present in the organism.</text>
</comment>
<evidence type="ECO:0000256" key="3">
    <source>
        <dbReference type="ARBA" id="ARBA00010183"/>
    </source>
</evidence>
<comment type="catalytic activity">
    <reaction evidence="1 15">
        <text>Endonucleolytic cleavage to 5'-phosphomonoester.</text>
        <dbReference type="EC" id="3.1.26.3"/>
    </reaction>
</comment>
<dbReference type="SMART" id="SM00358">
    <property type="entry name" value="DSRM"/>
    <property type="match status" value="1"/>
</dbReference>
<comment type="similarity">
    <text evidence="3">Belongs to the ribonuclease III family.</text>
</comment>
<evidence type="ECO:0000256" key="12">
    <source>
        <dbReference type="ARBA" id="ARBA00022801"/>
    </source>
</evidence>
<evidence type="ECO:0000256" key="14">
    <source>
        <dbReference type="ARBA" id="ARBA00022884"/>
    </source>
</evidence>
<keyword evidence="19" id="KW-1185">Reference proteome</keyword>
<dbReference type="KEGG" id="asem:NNL22_10660"/>
<dbReference type="GO" id="GO:0004525">
    <property type="term" value="F:ribonuclease III activity"/>
    <property type="evidence" value="ECO:0007669"/>
    <property type="project" value="UniProtKB-UniRule"/>
</dbReference>
<keyword evidence="6 15" id="KW-0698">rRNA processing</keyword>
<dbReference type="AlphaFoldDB" id="A0A9E8KNA5"/>
<name>A0A9E8KNA5_9ALTE</name>
<keyword evidence="14 15" id="KW-0694">RNA-binding</keyword>
<dbReference type="InterPro" id="IPR011907">
    <property type="entry name" value="RNase_III"/>
</dbReference>
<reference evidence="18" key="1">
    <citation type="submission" date="2022-07" db="EMBL/GenBank/DDBJ databases">
        <title>Alkalimarinus sp. nov., isolated from gut of a Alitta virens.</title>
        <authorList>
            <person name="Yang A.I."/>
            <person name="Shin N.-R."/>
        </authorList>
    </citation>
    <scope>NUCLEOTIDE SEQUENCE</scope>
    <source>
        <strain evidence="18">FA028</strain>
    </source>
</reference>
<dbReference type="Gene3D" id="3.30.160.20">
    <property type="match status" value="1"/>
</dbReference>
<evidence type="ECO:0000256" key="6">
    <source>
        <dbReference type="ARBA" id="ARBA00022552"/>
    </source>
</evidence>
<dbReference type="Pfam" id="PF14622">
    <property type="entry name" value="Ribonucleas_3_3"/>
    <property type="match status" value="1"/>
</dbReference>
<feature type="binding site" evidence="15">
    <location>
        <position position="116"/>
    </location>
    <ligand>
        <name>Mg(2+)</name>
        <dbReference type="ChEBI" id="CHEBI:18420"/>
    </ligand>
</feature>
<keyword evidence="11 15" id="KW-0255">Endonuclease</keyword>
<dbReference type="PANTHER" id="PTHR11207">
    <property type="entry name" value="RIBONUCLEASE III"/>
    <property type="match status" value="1"/>
</dbReference>
<dbReference type="InterPro" id="IPR036389">
    <property type="entry name" value="RNase_III_sf"/>
</dbReference>
<feature type="domain" description="DRBM" evidence="16">
    <location>
        <begin position="154"/>
        <end position="224"/>
    </location>
</feature>
<dbReference type="CDD" id="cd00593">
    <property type="entry name" value="RIBOc"/>
    <property type="match status" value="1"/>
</dbReference>
<keyword evidence="10 15" id="KW-0479">Metal-binding</keyword>
<dbReference type="GO" id="GO:0042802">
    <property type="term" value="F:identical protein binding"/>
    <property type="evidence" value="ECO:0007669"/>
    <property type="project" value="UniProtKB-ARBA"/>
</dbReference>
<dbReference type="RefSeq" id="WP_251809645.1">
    <property type="nucleotide sequence ID" value="NZ_CP101527.1"/>
</dbReference>
<sequence>MNKSNSALERRIGYSFNEPSLLTLALTHRSVGANNNERLEFLGDSILNFVIAEDLFKRFPKAREGQLSRLRAQLVKGVTLAEIAKEFSLGDYLLLGSGELKSGGFRRESILADAVESIIGAIFNDTGFEAAKERILYWYSSRLDSLTLQDTQKDPKTRLQEFLQSRQQALPNYEVVTVEGEAHAQTFYVECQIDMLKQKTKGSGSSRRVAEQKAARDALTALGLEE</sequence>
<dbReference type="SUPFAM" id="SSF54768">
    <property type="entry name" value="dsRNA-binding domain-like"/>
    <property type="match status" value="1"/>
</dbReference>
<dbReference type="EC" id="3.1.26.3" evidence="15"/>
<feature type="active site" evidence="15">
    <location>
        <position position="44"/>
    </location>
</feature>
<dbReference type="SUPFAM" id="SSF69065">
    <property type="entry name" value="RNase III domain-like"/>
    <property type="match status" value="1"/>
</dbReference>
<evidence type="ECO:0000256" key="11">
    <source>
        <dbReference type="ARBA" id="ARBA00022759"/>
    </source>
</evidence>
<evidence type="ECO:0000259" key="16">
    <source>
        <dbReference type="PROSITE" id="PS50137"/>
    </source>
</evidence>
<dbReference type="PROSITE" id="PS50142">
    <property type="entry name" value="RNASE_3_2"/>
    <property type="match status" value="1"/>
</dbReference>
<dbReference type="GO" id="GO:0003725">
    <property type="term" value="F:double-stranded RNA binding"/>
    <property type="evidence" value="ECO:0007669"/>
    <property type="project" value="TreeGrafter"/>
</dbReference>
<dbReference type="PROSITE" id="PS00517">
    <property type="entry name" value="RNASE_3_1"/>
    <property type="match status" value="1"/>
</dbReference>
<dbReference type="CDD" id="cd10845">
    <property type="entry name" value="DSRM_RNAse_III_family"/>
    <property type="match status" value="1"/>
</dbReference>
<dbReference type="GO" id="GO:0010468">
    <property type="term" value="P:regulation of gene expression"/>
    <property type="evidence" value="ECO:0007669"/>
    <property type="project" value="TreeGrafter"/>
</dbReference>
<keyword evidence="9 15" id="KW-0540">Nuclease</keyword>
<comment type="cofactor">
    <cofactor evidence="15">
        <name>Mg(2+)</name>
        <dbReference type="ChEBI" id="CHEBI:18420"/>
    </cofactor>
</comment>
<proteinExistence type="inferred from homology"/>
<dbReference type="GO" id="GO:0006397">
    <property type="term" value="P:mRNA processing"/>
    <property type="evidence" value="ECO:0007669"/>
    <property type="project" value="UniProtKB-UniRule"/>
</dbReference>
<dbReference type="InterPro" id="IPR000999">
    <property type="entry name" value="RNase_III_dom"/>
</dbReference>
<dbReference type="PANTHER" id="PTHR11207:SF0">
    <property type="entry name" value="RIBONUCLEASE 3"/>
    <property type="match status" value="1"/>
</dbReference>
<keyword evidence="7 15" id="KW-0507">mRNA processing</keyword>
<dbReference type="Proteomes" id="UP001164472">
    <property type="component" value="Chromosome"/>
</dbReference>
<organism evidence="18 19">
    <name type="scientific">Alkalimarinus sediminis</name>
    <dbReference type="NCBI Taxonomy" id="1632866"/>
    <lineage>
        <taxon>Bacteria</taxon>
        <taxon>Pseudomonadati</taxon>
        <taxon>Pseudomonadota</taxon>
        <taxon>Gammaproteobacteria</taxon>
        <taxon>Alteromonadales</taxon>
        <taxon>Alteromonadaceae</taxon>
        <taxon>Alkalimarinus</taxon>
    </lineage>
</organism>
<dbReference type="GO" id="GO:0046872">
    <property type="term" value="F:metal ion binding"/>
    <property type="evidence" value="ECO:0007669"/>
    <property type="project" value="UniProtKB-KW"/>
</dbReference>
<evidence type="ECO:0000256" key="1">
    <source>
        <dbReference type="ARBA" id="ARBA00000109"/>
    </source>
</evidence>
<evidence type="ECO:0000256" key="4">
    <source>
        <dbReference type="ARBA" id="ARBA00011738"/>
    </source>
</evidence>
<comment type="subunit">
    <text evidence="4 15">Homodimer.</text>
</comment>
<dbReference type="GO" id="GO:0006364">
    <property type="term" value="P:rRNA processing"/>
    <property type="evidence" value="ECO:0007669"/>
    <property type="project" value="UniProtKB-UniRule"/>
</dbReference>
<evidence type="ECO:0000313" key="19">
    <source>
        <dbReference type="Proteomes" id="UP001164472"/>
    </source>
</evidence>
<keyword evidence="12 15" id="KW-0378">Hydrolase</keyword>
<dbReference type="EMBL" id="CP101527">
    <property type="protein sequence ID" value="UZW73504.1"/>
    <property type="molecule type" value="Genomic_DNA"/>
</dbReference>
<dbReference type="Gene3D" id="1.10.1520.10">
    <property type="entry name" value="Ribonuclease III domain"/>
    <property type="match status" value="1"/>
</dbReference>
<feature type="binding site" evidence="15">
    <location>
        <position position="40"/>
    </location>
    <ligand>
        <name>Mg(2+)</name>
        <dbReference type="ChEBI" id="CHEBI:18420"/>
    </ligand>
</feature>
<keyword evidence="8 15" id="KW-0819">tRNA processing</keyword>
<dbReference type="InterPro" id="IPR014720">
    <property type="entry name" value="dsRBD_dom"/>
</dbReference>
<dbReference type="HAMAP" id="MF_00104">
    <property type="entry name" value="RNase_III"/>
    <property type="match status" value="1"/>
</dbReference>
<dbReference type="FunFam" id="1.10.1520.10:FF:000001">
    <property type="entry name" value="Ribonuclease 3"/>
    <property type="match status" value="1"/>
</dbReference>
<feature type="active site" evidence="15">
    <location>
        <position position="116"/>
    </location>
</feature>
<feature type="domain" description="RNase III" evidence="17">
    <location>
        <begin position="5"/>
        <end position="127"/>
    </location>
</feature>
<evidence type="ECO:0000313" key="18">
    <source>
        <dbReference type="EMBL" id="UZW73504.1"/>
    </source>
</evidence>
<dbReference type="SMART" id="SM00535">
    <property type="entry name" value="RIBOc"/>
    <property type="match status" value="1"/>
</dbReference>
<evidence type="ECO:0000256" key="10">
    <source>
        <dbReference type="ARBA" id="ARBA00022723"/>
    </source>
</evidence>
<gene>
    <name evidence="15 18" type="primary">rnc</name>
    <name evidence="18" type="ORF">NNL22_10660</name>
</gene>
<protein>
    <recommendedName>
        <fullName evidence="15">Ribonuclease 3</fullName>
        <ecNumber evidence="15">3.1.26.3</ecNumber>
    </recommendedName>
    <alternativeName>
        <fullName evidence="15">Ribonuclease III</fullName>
        <shortName evidence="15">RNase III</shortName>
    </alternativeName>
</protein>
<evidence type="ECO:0000256" key="2">
    <source>
        <dbReference type="ARBA" id="ARBA00004496"/>
    </source>
</evidence>
<dbReference type="FunFam" id="3.30.160.20:FF:000003">
    <property type="entry name" value="Ribonuclease 3"/>
    <property type="match status" value="1"/>
</dbReference>
<evidence type="ECO:0000259" key="17">
    <source>
        <dbReference type="PROSITE" id="PS50142"/>
    </source>
</evidence>
<dbReference type="GO" id="GO:0008033">
    <property type="term" value="P:tRNA processing"/>
    <property type="evidence" value="ECO:0007669"/>
    <property type="project" value="UniProtKB-KW"/>
</dbReference>
<dbReference type="PROSITE" id="PS50137">
    <property type="entry name" value="DS_RBD"/>
    <property type="match status" value="1"/>
</dbReference>
<keyword evidence="15" id="KW-0699">rRNA-binding</keyword>
<dbReference type="Pfam" id="PF00035">
    <property type="entry name" value="dsrm"/>
    <property type="match status" value="1"/>
</dbReference>
<evidence type="ECO:0000256" key="7">
    <source>
        <dbReference type="ARBA" id="ARBA00022664"/>
    </source>
</evidence>
<evidence type="ECO:0000256" key="9">
    <source>
        <dbReference type="ARBA" id="ARBA00022722"/>
    </source>
</evidence>